<protein>
    <submittedName>
        <fullName evidence="1">Uncharacterized protein</fullName>
    </submittedName>
</protein>
<reference evidence="1 2" key="1">
    <citation type="journal article" date="2005" name="Nucleic Acids Res.">
        <title>The genome sequence of Xanthomonas oryzae pathovar oryzae KACC10331, the bacterial blight pathogen of rice.</title>
        <authorList>
            <person name="Lee B.M."/>
            <person name="Park Y.J."/>
            <person name="Park D.S."/>
            <person name="Kang H.W."/>
            <person name="Kim J.G."/>
            <person name="Song E.S."/>
            <person name="Park I.C."/>
            <person name="Yoon U.H."/>
            <person name="Hahn J.H."/>
            <person name="Koo B.S."/>
            <person name="Lee G.B."/>
            <person name="Kim H."/>
            <person name="Park H.S."/>
            <person name="Yoon K.O."/>
            <person name="Kim J.H."/>
            <person name="Jung C.H."/>
            <person name="Koh N.H."/>
            <person name="Seo J.S."/>
            <person name="Go S.J."/>
        </authorList>
    </citation>
    <scope>NUCLEOTIDE SEQUENCE [LARGE SCALE GENOMIC DNA]</scope>
    <source>
        <strain evidence="2">KACC10331 / KXO85</strain>
    </source>
</reference>
<dbReference type="AntiFam" id="ANF00009">
    <property type="entry name" value="Shadow ORF (opposite transposase protein)"/>
</dbReference>
<dbReference type="Proteomes" id="UP000006735">
    <property type="component" value="Chromosome"/>
</dbReference>
<organism evidence="1 2">
    <name type="scientific">Xanthomonas oryzae pv. oryzae (strain KACC10331 / KXO85)</name>
    <dbReference type="NCBI Taxonomy" id="291331"/>
    <lineage>
        <taxon>Bacteria</taxon>
        <taxon>Pseudomonadati</taxon>
        <taxon>Pseudomonadota</taxon>
        <taxon>Gammaproteobacteria</taxon>
        <taxon>Lysobacterales</taxon>
        <taxon>Lysobacteraceae</taxon>
        <taxon>Xanthomonas</taxon>
    </lineage>
</organism>
<dbReference type="STRING" id="291331.XOO1121"/>
<accession>Q5H3U6</accession>
<sequence>MVDHTLRSDRLPRMQRLLERIEHQLGPHRRRRLPAHDPACEYVDDEGDADPALPRRHIGEVRDPQRVWPIRSELPVDVIERARRLRIAHRRAHRLAADDTAQALALHQTLHGAARNSELLPPHLPPELTHTIDLEVLVPHTPDFRHQRLVRLGPCRAQLRIGPSGRVRVVRRRGDRQHLADGLDPVNVAMVVDEALHLVKGRSSSAWAKDADALRRISSARRSSRTWRSSNLMRSFGRRHALALAGITLVLPDPAAQRVGRTAHLGRHRHNRRPLRRVPPWCSRTIFTDRSRTSGEHLLALLMAPSSQVMEPPGFPGRFRML</sequence>
<dbReference type="AlphaFoldDB" id="Q5H3U6"/>
<evidence type="ECO:0000313" key="2">
    <source>
        <dbReference type="Proteomes" id="UP000006735"/>
    </source>
</evidence>
<proteinExistence type="predicted"/>
<dbReference type="HOGENOM" id="CLU_863182_0_0_6"/>
<keyword evidence="2" id="KW-1185">Reference proteome</keyword>
<evidence type="ECO:0000313" key="1">
    <source>
        <dbReference type="EMBL" id="AAW74375.1"/>
    </source>
</evidence>
<dbReference type="EMBL" id="AE013598">
    <property type="protein sequence ID" value="AAW74375.1"/>
    <property type="molecule type" value="Genomic_DNA"/>
</dbReference>
<name>Q5H3U6_XANOR</name>
<dbReference type="KEGG" id="xoo:XOO1121"/>
<gene>
    <name evidence="1" type="ordered locus">XOO1121</name>
</gene>